<dbReference type="Proteomes" id="UP000635885">
    <property type="component" value="Unassembled WGS sequence"/>
</dbReference>
<dbReference type="RefSeq" id="WP_188439896.1">
    <property type="nucleotide sequence ID" value="NZ_BMFD01000002.1"/>
</dbReference>
<comment type="caution">
    <text evidence="1">The sequence shown here is derived from an EMBL/GenBank/DDBJ whole genome shotgun (WGS) entry which is preliminary data.</text>
</comment>
<proteinExistence type="predicted"/>
<evidence type="ECO:0000313" key="1">
    <source>
        <dbReference type="EMBL" id="GGC31259.1"/>
    </source>
</evidence>
<accession>A0ABQ1M1J1</accession>
<protein>
    <submittedName>
        <fullName evidence="1">Uncharacterized protein</fullName>
    </submittedName>
</protein>
<keyword evidence="2" id="KW-1185">Reference proteome</keyword>
<gene>
    <name evidence="1" type="ORF">GCM10010993_07710</name>
</gene>
<dbReference type="EMBL" id="BMFD01000002">
    <property type="protein sequence ID" value="GGC31259.1"/>
    <property type="molecule type" value="Genomic_DNA"/>
</dbReference>
<reference evidence="2" key="1">
    <citation type="journal article" date="2019" name="Int. J. Syst. Evol. Microbiol.">
        <title>The Global Catalogue of Microorganisms (GCM) 10K type strain sequencing project: providing services to taxonomists for standard genome sequencing and annotation.</title>
        <authorList>
            <consortium name="The Broad Institute Genomics Platform"/>
            <consortium name="The Broad Institute Genome Sequencing Center for Infectious Disease"/>
            <person name="Wu L."/>
            <person name="Ma J."/>
        </authorList>
    </citation>
    <scope>NUCLEOTIDE SEQUENCE [LARGE SCALE GENOMIC DNA]</scope>
    <source>
        <strain evidence="2">CGMCC 1.12479</strain>
    </source>
</reference>
<evidence type="ECO:0000313" key="2">
    <source>
        <dbReference type="Proteomes" id="UP000635885"/>
    </source>
</evidence>
<sequence>MNNILNTSLIFLLLISCKPNAKNLDSRLNEFIKINKINHGKAIFFIGLDECPVCYSEFQNLSKVFENSDVTTVVISRSKVKSVNFIEEIDFFIIDSTYLAWELKLFQSLPVLYKLNEGHYDSIPINHIAKLKKNLNHEEN</sequence>
<name>A0ABQ1M1J1_9BACT</name>
<organism evidence="1 2">
    <name type="scientific">Belliella aquatica</name>
    <dbReference type="NCBI Taxonomy" id="1323734"/>
    <lineage>
        <taxon>Bacteria</taxon>
        <taxon>Pseudomonadati</taxon>
        <taxon>Bacteroidota</taxon>
        <taxon>Cytophagia</taxon>
        <taxon>Cytophagales</taxon>
        <taxon>Cyclobacteriaceae</taxon>
        <taxon>Belliella</taxon>
    </lineage>
</organism>